<dbReference type="GO" id="GO:0030154">
    <property type="term" value="P:cell differentiation"/>
    <property type="evidence" value="ECO:0007669"/>
    <property type="project" value="UniProtKB-KW"/>
</dbReference>
<reference evidence="18" key="4">
    <citation type="submission" date="2025-09" db="UniProtKB">
        <authorList>
            <consortium name="Ensembl"/>
        </authorList>
    </citation>
    <scope>IDENTIFICATION</scope>
    <source>
        <strain evidence="18">HSOK</strain>
    </source>
</reference>
<comment type="subcellular location">
    <subcellularLocation>
        <location evidence="3">Mitochondrion membrane</location>
    </subcellularLocation>
    <subcellularLocation>
        <location evidence="2">Nucleus</location>
    </subcellularLocation>
    <subcellularLocation>
        <location evidence="4">Secreted</location>
    </subcellularLocation>
</comment>
<keyword evidence="13" id="KW-0472">Membrane</keyword>
<dbReference type="Ensembl" id="ENSORLT00015010580.1">
    <property type="protein sequence ID" value="ENSORLP00015002669.1"/>
    <property type="gene ID" value="ENSORLG00015003344.1"/>
</dbReference>
<evidence type="ECO:0000256" key="15">
    <source>
        <dbReference type="ARBA" id="ARBA00023242"/>
    </source>
</evidence>
<dbReference type="GO" id="GO:0005576">
    <property type="term" value="C:extracellular region"/>
    <property type="evidence" value="ECO:0007669"/>
    <property type="project" value="UniProtKB-SubCell"/>
</dbReference>
<dbReference type="InterPro" id="IPR010487">
    <property type="entry name" value="NGRN/Rrg9"/>
</dbReference>
<comment type="function">
    <text evidence="1">Plays an essential role in mitochondrial ribosome biogenesis. As a component of a functional protein-RNA module, consisting of RCC1L, NGRN, RPUSD3, RPUSD4, TRUB2, FASTKD2 and 16S mitochondrial ribosomal RNA (16S mt-rRNA), controls 16S mt-rRNA abundance and is required for intra-mitochondrial translation of core subunits of the oxidative phosphorylation system.</text>
</comment>
<evidence type="ECO:0000313" key="19">
    <source>
        <dbReference type="Proteomes" id="UP000265200"/>
    </source>
</evidence>
<protein>
    <recommendedName>
        <fullName evidence="7">Neugrin</fullName>
    </recommendedName>
    <alternativeName>
        <fullName evidence="16">Neurite outgrowth-associated protein</fullName>
    </alternativeName>
</protein>
<keyword evidence="8" id="KW-0217">Developmental protein</keyword>
<keyword evidence="15" id="KW-0539">Nucleus</keyword>
<evidence type="ECO:0000256" key="14">
    <source>
        <dbReference type="ARBA" id="ARBA00023180"/>
    </source>
</evidence>
<proteinExistence type="inferred from homology"/>
<feature type="compositionally biased region" description="Polar residues" evidence="17">
    <location>
        <begin position="195"/>
        <end position="213"/>
    </location>
</feature>
<evidence type="ECO:0000256" key="6">
    <source>
        <dbReference type="ARBA" id="ARBA00011308"/>
    </source>
</evidence>
<dbReference type="PANTHER" id="PTHR13475:SF4">
    <property type="entry name" value="NEUGRIN"/>
    <property type="match status" value="1"/>
</dbReference>
<dbReference type="Proteomes" id="UP000265200">
    <property type="component" value="Chromosome 7"/>
</dbReference>
<keyword evidence="14" id="KW-0325">Glycoprotein</keyword>
<evidence type="ECO:0000256" key="12">
    <source>
        <dbReference type="ARBA" id="ARBA00023128"/>
    </source>
</evidence>
<dbReference type="GO" id="GO:0005634">
    <property type="term" value="C:nucleus"/>
    <property type="evidence" value="ECO:0007669"/>
    <property type="project" value="UniProtKB-SubCell"/>
</dbReference>
<evidence type="ECO:0000256" key="4">
    <source>
        <dbReference type="ARBA" id="ARBA00004613"/>
    </source>
</evidence>
<feature type="region of interest" description="Disordered" evidence="17">
    <location>
        <begin position="38"/>
        <end position="67"/>
    </location>
</feature>
<comment type="similarity">
    <text evidence="5">Belongs to the neugrin family.</text>
</comment>
<comment type="subunit">
    <text evidence="6">Forms a regulatory protein-RNA complex, consisting of RCC1L, NGRN, RPUSD3, RPUSD4, TRUB2, FASTKD2 and 16S mt-rRNA. Interacts with 16S mt-rRNA; this interaction is direct.</text>
</comment>
<keyword evidence="12" id="KW-0496">Mitochondrion</keyword>
<sequence length="310" mass="34585">MASRTLRVLCHLSRSGSQSVTPSANYLSCRLASRGIRREWKGHNPEHGDTKSNGPTSGDDHDVADDGDVDLEDVEEKFQAFFDKERKAQKTVKYHIMRRKMTPAGAPERRLTWEAIDQIRYLKNNQPDEWSVERLADGFSATPEEIRRVLRSKFMPSPDKKTKQDAKVMARLGLQSLPPGAGTEQDNLKKLPGNHKSTMLPSGGKNSLVPSSGQTPLVKYDASRSLVQIPASVNAPSPQLKTQVAEDAAVIRTAESTTEKSPTEDEWSWDGQVLTEEQLSDLLEEVKNPPPVQKIGNDYFDAEGNFLYRI</sequence>
<evidence type="ECO:0000256" key="10">
    <source>
        <dbReference type="ARBA" id="ARBA00022729"/>
    </source>
</evidence>
<evidence type="ECO:0000256" key="5">
    <source>
        <dbReference type="ARBA" id="ARBA00008082"/>
    </source>
</evidence>
<organism evidence="18 19">
    <name type="scientific">Oryzias latipes</name>
    <name type="common">Japanese rice fish</name>
    <name type="synonym">Japanese killifish</name>
    <dbReference type="NCBI Taxonomy" id="8090"/>
    <lineage>
        <taxon>Eukaryota</taxon>
        <taxon>Metazoa</taxon>
        <taxon>Chordata</taxon>
        <taxon>Craniata</taxon>
        <taxon>Vertebrata</taxon>
        <taxon>Euteleostomi</taxon>
        <taxon>Actinopterygii</taxon>
        <taxon>Neopterygii</taxon>
        <taxon>Teleostei</taxon>
        <taxon>Neoteleostei</taxon>
        <taxon>Acanthomorphata</taxon>
        <taxon>Ovalentaria</taxon>
        <taxon>Atherinomorphae</taxon>
        <taxon>Beloniformes</taxon>
        <taxon>Adrianichthyidae</taxon>
        <taxon>Oryziinae</taxon>
        <taxon>Oryzias</taxon>
    </lineage>
</organism>
<evidence type="ECO:0000313" key="18">
    <source>
        <dbReference type="Ensembl" id="ENSORLP00015002669.1"/>
    </source>
</evidence>
<evidence type="ECO:0000256" key="2">
    <source>
        <dbReference type="ARBA" id="ARBA00004123"/>
    </source>
</evidence>
<feature type="region of interest" description="Disordered" evidence="17">
    <location>
        <begin position="176"/>
        <end position="213"/>
    </location>
</feature>
<keyword evidence="9" id="KW-0964">Secreted</keyword>
<reference key="1">
    <citation type="journal article" date="2007" name="Nature">
        <title>The medaka draft genome and insights into vertebrate genome evolution.</title>
        <authorList>
            <person name="Kasahara M."/>
            <person name="Naruse K."/>
            <person name="Sasaki S."/>
            <person name="Nakatani Y."/>
            <person name="Qu W."/>
            <person name="Ahsan B."/>
            <person name="Yamada T."/>
            <person name="Nagayasu Y."/>
            <person name="Doi K."/>
            <person name="Kasai Y."/>
            <person name="Jindo T."/>
            <person name="Kobayashi D."/>
            <person name="Shimada A."/>
            <person name="Toyoda A."/>
            <person name="Kuroki Y."/>
            <person name="Fujiyama A."/>
            <person name="Sasaki T."/>
            <person name="Shimizu A."/>
            <person name="Asakawa S."/>
            <person name="Shimizu N."/>
            <person name="Hashimoto S."/>
            <person name="Yang J."/>
            <person name="Lee Y."/>
            <person name="Matsushima K."/>
            <person name="Sugano S."/>
            <person name="Sakaizumi M."/>
            <person name="Narita T."/>
            <person name="Ohishi K."/>
            <person name="Haga S."/>
            <person name="Ohta F."/>
            <person name="Nomoto H."/>
            <person name="Nogata K."/>
            <person name="Morishita T."/>
            <person name="Endo T."/>
            <person name="Shin-I T."/>
            <person name="Takeda H."/>
            <person name="Morishita S."/>
            <person name="Kohara Y."/>
        </authorList>
    </citation>
    <scope>NUCLEOTIDE SEQUENCE [LARGE SCALE GENOMIC DNA]</scope>
    <source>
        <strain>Hd-rR</strain>
    </source>
</reference>
<feature type="compositionally biased region" description="Basic and acidic residues" evidence="17">
    <location>
        <begin position="38"/>
        <end position="50"/>
    </location>
</feature>
<dbReference type="AlphaFoldDB" id="A0A3P9H5B6"/>
<evidence type="ECO:0000256" key="9">
    <source>
        <dbReference type="ARBA" id="ARBA00022525"/>
    </source>
</evidence>
<evidence type="ECO:0000256" key="1">
    <source>
        <dbReference type="ARBA" id="ARBA00003783"/>
    </source>
</evidence>
<keyword evidence="11" id="KW-0221">Differentiation</keyword>
<evidence type="ECO:0000256" key="3">
    <source>
        <dbReference type="ARBA" id="ARBA00004325"/>
    </source>
</evidence>
<dbReference type="GO" id="GO:0031966">
    <property type="term" value="C:mitochondrial membrane"/>
    <property type="evidence" value="ECO:0007669"/>
    <property type="project" value="UniProtKB-SubCell"/>
</dbReference>
<evidence type="ECO:0000256" key="11">
    <source>
        <dbReference type="ARBA" id="ARBA00022782"/>
    </source>
</evidence>
<evidence type="ECO:0000256" key="7">
    <source>
        <dbReference type="ARBA" id="ARBA00016593"/>
    </source>
</evidence>
<evidence type="ECO:0000256" key="16">
    <source>
        <dbReference type="ARBA" id="ARBA00029657"/>
    </source>
</evidence>
<evidence type="ECO:0000256" key="17">
    <source>
        <dbReference type="SAM" id="MobiDB-lite"/>
    </source>
</evidence>
<reference evidence="18 19" key="2">
    <citation type="submission" date="2017-04" db="EMBL/GenBank/DDBJ databases">
        <title>CpG methylation of centromeres and impact of large insertions on vertebrate speciation.</title>
        <authorList>
            <person name="Ichikawa K."/>
            <person name="Yoshimura J."/>
            <person name="Morishita S."/>
        </authorList>
    </citation>
    <scope>NUCLEOTIDE SEQUENCE</scope>
    <source>
        <strain evidence="18 19">HSOK</strain>
    </source>
</reference>
<evidence type="ECO:0000256" key="13">
    <source>
        <dbReference type="ARBA" id="ARBA00023136"/>
    </source>
</evidence>
<keyword evidence="10" id="KW-0732">Signal</keyword>
<reference evidence="18" key="3">
    <citation type="submission" date="2025-08" db="UniProtKB">
        <authorList>
            <consortium name="Ensembl"/>
        </authorList>
    </citation>
    <scope>IDENTIFICATION</scope>
    <source>
        <strain evidence="18">HSOK</strain>
    </source>
</reference>
<accession>A0A3P9H5B6</accession>
<evidence type="ECO:0000256" key="8">
    <source>
        <dbReference type="ARBA" id="ARBA00022473"/>
    </source>
</evidence>
<dbReference type="PANTHER" id="PTHR13475">
    <property type="entry name" value="NEUGRIN"/>
    <property type="match status" value="1"/>
</dbReference>
<name>A0A3P9H5B6_ORYLA</name>
<dbReference type="Pfam" id="PF06413">
    <property type="entry name" value="Neugrin"/>
    <property type="match status" value="1"/>
</dbReference>